<feature type="compositionally biased region" description="Low complexity" evidence="1">
    <location>
        <begin position="975"/>
        <end position="985"/>
    </location>
</feature>
<dbReference type="PANTHER" id="PTHR11188">
    <property type="entry name" value="ARRESTIN DOMAIN CONTAINING PROTEIN"/>
    <property type="match status" value="1"/>
</dbReference>
<dbReference type="GeneID" id="11499023"/>
<evidence type="ECO:0000313" key="4">
    <source>
        <dbReference type="Proteomes" id="UP000000689"/>
    </source>
</evidence>
<evidence type="ECO:0000313" key="3">
    <source>
        <dbReference type="EMBL" id="CCD25274.1"/>
    </source>
</evidence>
<dbReference type="HOGENOM" id="CLU_006239_0_0_1"/>
<proteinExistence type="predicted"/>
<dbReference type="SMART" id="SM01017">
    <property type="entry name" value="Arrestin_C"/>
    <property type="match status" value="1"/>
</dbReference>
<dbReference type="InterPro" id="IPR011022">
    <property type="entry name" value="Arrestin_C-like"/>
</dbReference>
<reference evidence="3 4" key="1">
    <citation type="journal article" date="2011" name="Proc. Natl. Acad. Sci. U.S.A.">
        <title>Evolutionary erosion of yeast sex chromosomes by mating-type switching accidents.</title>
        <authorList>
            <person name="Gordon J.L."/>
            <person name="Armisen D."/>
            <person name="Proux-Wera E."/>
            <person name="Oheigeartaigh S.S."/>
            <person name="Byrne K.P."/>
            <person name="Wolfe K.H."/>
        </authorList>
    </citation>
    <scope>NUCLEOTIDE SEQUENCE [LARGE SCALE GENOMIC DNA]</scope>
    <source>
        <strain evidence="4">ATCC 10597 / BCRC 20456 / CBS 421 / NBRC 0211 / NRRL Y-12639</strain>
    </source>
</reference>
<dbReference type="GO" id="GO:0070086">
    <property type="term" value="P:ubiquitin-dependent endocytosis"/>
    <property type="evidence" value="ECO:0007669"/>
    <property type="project" value="EnsemblFungi"/>
</dbReference>
<sequence>MPFISQRITYDYDQHKNNHNAPKVSSTSASSDYIRNNSRQKTPSPTKRTMPHHAKTDRRRSSTVKGSLFNFLNHSHAYDDNKTSDTTSNSATTATSLSNVGHISRKSTTDAIPTNNTVCIHNDIQQRNKNHAVPPCSSDNRADGDTWNNTTNSTIPRNILTNGHLTDITSSPPSTNETCSSVTDNSSADNLSSNKRSTASIKFNNKQFLKEYLNNWGFLNPKELATKRDEFFKMYIATSGDNVFLPTISSNDDEYLARLNGLQDEEDDILLIEGIDLSTGDSHGRNTNSNGTGPSRHESLHNADDVTAEQLSEIHTGTALGGDSEVNGSRVPLDADEPRSSSPSSLEMDNSMVALRIAVIISLNKETALSDIEVELCSRVKIFWNNGVPPTKTFNEEFYTLGATRWSLNQANFNLYIPPHVSSTEQIIENNSILRENEVFKNMPVDKRVYLDKTKSRKSFMNSIKATSRNRFKPGDYIFVLPVLFSNDVPESIYLPSARVSYKIRVGTKFKNRVNQNNRGRHNNSDKLQVSSSASSLNVTEMESTQSHKYVSKGLFKKVKNHLHIQNQSSKNEDKDVTNELLSEYPIHIIRTPPPISISTANKPIFINRVWTDSLAYEISFSQKYVPLNNEIPIKIKLAPMVKNICVKRIRVSITEKITFVSKNYEFEYDQVDPVAKDPYNPYYLDFASKRRKERNLNLLEIRTKEKGARAMREEIVENCYDDNLLSYSTIDTGSVHSKNEEEKKVGITEPIIIETKLEFPKYADLARKSAKVTPPYGIDIYTNVPTFDRTAADDHHRSSVISFLSGHKSSFSSTKKNSQEDGEHNQHENINPRFRETRFRTNSGTNVKHHTKLNRPKRGLYLDSLHFSNIHCKHKLEIMLRISKPDLAIPGKLRHYEVLIDTPIFLVSELCNSGNMELPTYDMATSEFEPLNEAMLLAPPPAFEEAISVPASPIGSPDLLASYEPDLSSIQQLSLSRSTSISSQGGQLDGSNPVLAGPSTSPIRDGDDLRFNNLDKLLASPVPSGGRSNAFFREHRPSEDDALFKEDYSMAKPTRKVPRQIGGDRAIDDDAVADDGMRAGSHSPITEGHFHSPPNYDDIVSR</sequence>
<dbReference type="KEGG" id="ndi:NDAI_0E04570"/>
<dbReference type="GO" id="GO:0005829">
    <property type="term" value="C:cytosol"/>
    <property type="evidence" value="ECO:0007669"/>
    <property type="project" value="TreeGrafter"/>
</dbReference>
<dbReference type="OrthoDB" id="2333384at2759"/>
<dbReference type="GO" id="GO:0030674">
    <property type="term" value="F:protein-macromolecule adaptor activity"/>
    <property type="evidence" value="ECO:0007669"/>
    <property type="project" value="TreeGrafter"/>
</dbReference>
<dbReference type="EMBL" id="HE580271">
    <property type="protein sequence ID" value="CCD25274.1"/>
    <property type="molecule type" value="Genomic_DNA"/>
</dbReference>
<gene>
    <name evidence="3" type="primary">NDAI0E04570</name>
    <name evidence="3" type="ordered locus">NDAI_0E04570</name>
</gene>
<feature type="compositionally biased region" description="Polar residues" evidence="1">
    <location>
        <begin position="146"/>
        <end position="195"/>
    </location>
</feature>
<evidence type="ECO:0000259" key="2">
    <source>
        <dbReference type="SMART" id="SM01017"/>
    </source>
</evidence>
<protein>
    <recommendedName>
        <fullName evidence="2">Arrestin C-terminal-like domain-containing protein</fullName>
    </recommendedName>
</protein>
<dbReference type="eggNOG" id="KOG3780">
    <property type="taxonomic scope" value="Eukaryota"/>
</dbReference>
<feature type="compositionally biased region" description="Basic residues" evidence="1">
    <location>
        <begin position="49"/>
        <end position="62"/>
    </location>
</feature>
<feature type="region of interest" description="Disordered" evidence="1">
    <location>
        <begin position="130"/>
        <end position="195"/>
    </location>
</feature>
<feature type="domain" description="Arrestin C-terminal-like" evidence="2">
    <location>
        <begin position="611"/>
        <end position="912"/>
    </location>
</feature>
<feature type="region of interest" description="Disordered" evidence="1">
    <location>
        <begin position="515"/>
        <end position="534"/>
    </location>
</feature>
<dbReference type="RefSeq" id="XP_003670517.1">
    <property type="nucleotide sequence ID" value="XM_003670469.1"/>
</dbReference>
<name>G0WC04_NAUDC</name>
<dbReference type="GO" id="GO:0009267">
    <property type="term" value="P:cellular response to starvation"/>
    <property type="evidence" value="ECO:0007669"/>
    <property type="project" value="EnsemblFungi"/>
</dbReference>
<dbReference type="GO" id="GO:0071230">
    <property type="term" value="P:cellular response to amino acid stimulus"/>
    <property type="evidence" value="ECO:0007669"/>
    <property type="project" value="EnsemblFungi"/>
</dbReference>
<dbReference type="InterPro" id="IPR050357">
    <property type="entry name" value="Arrestin_domain-protein"/>
</dbReference>
<dbReference type="PANTHER" id="PTHR11188:SF168">
    <property type="entry name" value="PROTEIN ECM21-RELATED"/>
    <property type="match status" value="1"/>
</dbReference>
<feature type="compositionally biased region" description="Basic and acidic residues" evidence="1">
    <location>
        <begin position="818"/>
        <end position="828"/>
    </location>
</feature>
<keyword evidence="4" id="KW-1185">Reference proteome</keyword>
<feature type="region of interest" description="Disordered" evidence="1">
    <location>
        <begin position="317"/>
        <end position="347"/>
    </location>
</feature>
<feature type="compositionally biased region" description="Polar residues" evidence="1">
    <location>
        <begin position="280"/>
        <end position="293"/>
    </location>
</feature>
<accession>G0WC04</accession>
<organism evidence="3 4">
    <name type="scientific">Naumovozyma dairenensis (strain ATCC 10597 / BCRC 20456 / CBS 421 / NBRC 0211 / NRRL Y-12639)</name>
    <name type="common">Saccharomyces dairenensis</name>
    <dbReference type="NCBI Taxonomy" id="1071378"/>
    <lineage>
        <taxon>Eukaryota</taxon>
        <taxon>Fungi</taxon>
        <taxon>Dikarya</taxon>
        <taxon>Ascomycota</taxon>
        <taxon>Saccharomycotina</taxon>
        <taxon>Saccharomycetes</taxon>
        <taxon>Saccharomycetales</taxon>
        <taxon>Saccharomycetaceae</taxon>
        <taxon>Naumovozyma</taxon>
    </lineage>
</organism>
<feature type="region of interest" description="Disordered" evidence="1">
    <location>
        <begin position="1"/>
        <end position="64"/>
    </location>
</feature>
<dbReference type="STRING" id="1071378.G0WC04"/>
<dbReference type="GO" id="GO:0031625">
    <property type="term" value="F:ubiquitin protein ligase binding"/>
    <property type="evidence" value="ECO:0007669"/>
    <property type="project" value="EnsemblFungi"/>
</dbReference>
<feature type="region of interest" description="Disordered" evidence="1">
    <location>
        <begin position="280"/>
        <end position="300"/>
    </location>
</feature>
<dbReference type="Proteomes" id="UP000000689">
    <property type="component" value="Chromosome 5"/>
</dbReference>
<evidence type="ECO:0000256" key="1">
    <source>
        <dbReference type="SAM" id="MobiDB-lite"/>
    </source>
</evidence>
<feature type="region of interest" description="Disordered" evidence="1">
    <location>
        <begin position="809"/>
        <end position="834"/>
    </location>
</feature>
<feature type="compositionally biased region" description="Polar residues" evidence="1">
    <location>
        <begin position="19"/>
        <end position="47"/>
    </location>
</feature>
<feature type="region of interest" description="Disordered" evidence="1">
    <location>
        <begin position="975"/>
        <end position="1006"/>
    </location>
</feature>
<feature type="region of interest" description="Disordered" evidence="1">
    <location>
        <begin position="1075"/>
        <end position="1103"/>
    </location>
</feature>
<dbReference type="AlphaFoldDB" id="G0WC04"/>
<dbReference type="OMA" id="NMELPTY"/>